<dbReference type="SUPFAM" id="SSF46785">
    <property type="entry name" value="Winged helix' DNA-binding domain"/>
    <property type="match status" value="1"/>
</dbReference>
<evidence type="ECO:0000313" key="3">
    <source>
        <dbReference type="Proteomes" id="UP000198415"/>
    </source>
</evidence>
<dbReference type="SMART" id="SM00347">
    <property type="entry name" value="HTH_MARR"/>
    <property type="match status" value="1"/>
</dbReference>
<protein>
    <submittedName>
        <fullName evidence="2">DNA-binding transcriptional regulator, MarR family</fullName>
    </submittedName>
</protein>
<dbReference type="PANTHER" id="PTHR33164:SF99">
    <property type="entry name" value="MARR FAMILY REGULATORY PROTEIN"/>
    <property type="match status" value="1"/>
</dbReference>
<keyword evidence="3" id="KW-1185">Reference proteome</keyword>
<dbReference type="PANTHER" id="PTHR33164">
    <property type="entry name" value="TRANSCRIPTIONAL REGULATOR, MARR FAMILY"/>
    <property type="match status" value="1"/>
</dbReference>
<sequence>MGDERWLEADQQQTWFTLVLLLTRLPAALGAQLQRGAGLTHFEYQVLACLSAAPGHTLRMSALATMADGSLSRLSQVVSRLEKRGWVERHPDPEDGRTTLTALTDSGLGKLVATAPGHVAEVRRLVFDSLTKAQQRQLDRIGRRILHAIDPDRP</sequence>
<dbReference type="GO" id="GO:0003700">
    <property type="term" value="F:DNA-binding transcription factor activity"/>
    <property type="evidence" value="ECO:0007669"/>
    <property type="project" value="InterPro"/>
</dbReference>
<dbReference type="InterPro" id="IPR036390">
    <property type="entry name" value="WH_DNA-bd_sf"/>
</dbReference>
<dbReference type="GO" id="GO:0003677">
    <property type="term" value="F:DNA binding"/>
    <property type="evidence" value="ECO:0007669"/>
    <property type="project" value="UniProtKB-KW"/>
</dbReference>
<dbReference type="InterPro" id="IPR039422">
    <property type="entry name" value="MarR/SlyA-like"/>
</dbReference>
<dbReference type="PRINTS" id="PR00598">
    <property type="entry name" value="HTHMARR"/>
</dbReference>
<reference evidence="2 3" key="1">
    <citation type="submission" date="2017-06" db="EMBL/GenBank/DDBJ databases">
        <authorList>
            <person name="Kim H.J."/>
            <person name="Triplett B.A."/>
        </authorList>
    </citation>
    <scope>NUCLEOTIDE SEQUENCE [LARGE SCALE GENOMIC DNA]</scope>
    <source>
        <strain evidence="2 3">DSM 43151</strain>
    </source>
</reference>
<evidence type="ECO:0000313" key="2">
    <source>
        <dbReference type="EMBL" id="SNR72173.1"/>
    </source>
</evidence>
<dbReference type="RefSeq" id="WP_089293745.1">
    <property type="nucleotide sequence ID" value="NZ_BOMU01000035.1"/>
</dbReference>
<dbReference type="EMBL" id="FZNR01000005">
    <property type="protein sequence ID" value="SNR72173.1"/>
    <property type="molecule type" value="Genomic_DNA"/>
</dbReference>
<dbReference type="AlphaFoldDB" id="A0A238YNL3"/>
<dbReference type="Proteomes" id="UP000198415">
    <property type="component" value="Unassembled WGS sequence"/>
</dbReference>
<evidence type="ECO:0000259" key="1">
    <source>
        <dbReference type="PROSITE" id="PS50995"/>
    </source>
</evidence>
<gene>
    <name evidence="2" type="ORF">SAMN06264365_10518</name>
</gene>
<name>A0A238YNL3_9ACTN</name>
<dbReference type="InterPro" id="IPR036388">
    <property type="entry name" value="WH-like_DNA-bd_sf"/>
</dbReference>
<dbReference type="OrthoDB" id="5432081at2"/>
<dbReference type="Gene3D" id="1.10.10.10">
    <property type="entry name" value="Winged helix-like DNA-binding domain superfamily/Winged helix DNA-binding domain"/>
    <property type="match status" value="1"/>
</dbReference>
<keyword evidence="2" id="KW-0238">DNA-binding</keyword>
<dbReference type="PROSITE" id="PS50995">
    <property type="entry name" value="HTH_MARR_2"/>
    <property type="match status" value="1"/>
</dbReference>
<dbReference type="InterPro" id="IPR000835">
    <property type="entry name" value="HTH_MarR-typ"/>
</dbReference>
<accession>A0A238YNL3</accession>
<feature type="domain" description="HTH marR-type" evidence="1">
    <location>
        <begin position="15"/>
        <end position="147"/>
    </location>
</feature>
<dbReference type="GO" id="GO:0006950">
    <property type="term" value="P:response to stress"/>
    <property type="evidence" value="ECO:0007669"/>
    <property type="project" value="TreeGrafter"/>
</dbReference>
<dbReference type="Pfam" id="PF01047">
    <property type="entry name" value="MarR"/>
    <property type="match status" value="1"/>
</dbReference>
<organism evidence="2 3">
    <name type="scientific">Actinoplanes regularis</name>
    <dbReference type="NCBI Taxonomy" id="52697"/>
    <lineage>
        <taxon>Bacteria</taxon>
        <taxon>Bacillati</taxon>
        <taxon>Actinomycetota</taxon>
        <taxon>Actinomycetes</taxon>
        <taxon>Micromonosporales</taxon>
        <taxon>Micromonosporaceae</taxon>
        <taxon>Actinoplanes</taxon>
    </lineage>
</organism>
<proteinExistence type="predicted"/>